<comment type="caution">
    <text evidence="4">The sequence shown here is derived from an EMBL/GenBank/DDBJ whole genome shotgun (WGS) entry which is preliminary data.</text>
</comment>
<protein>
    <recommendedName>
        <fullName evidence="1">DNA-directed DNA polymerase</fullName>
        <ecNumber evidence="1">2.7.7.7</ecNumber>
    </recommendedName>
</protein>
<keyword evidence="2" id="KW-0808">Transferase</keyword>
<accession>A0A432Z573</accession>
<keyword evidence="2" id="KW-0239">DNA-directed DNA polymerase</keyword>
<dbReference type="PANTHER" id="PTHR11669:SF8">
    <property type="entry name" value="DNA POLYMERASE III SUBUNIT DELTA"/>
    <property type="match status" value="1"/>
</dbReference>
<keyword evidence="5" id="KW-1185">Reference proteome</keyword>
<proteinExistence type="predicted"/>
<keyword evidence="2" id="KW-0548">Nucleotidyltransferase</keyword>
<reference evidence="5" key="1">
    <citation type="journal article" date="2018" name="Front. Microbiol.">
        <title>Genome-Based Analysis Reveals the Taxonomy and Diversity of the Family Idiomarinaceae.</title>
        <authorList>
            <person name="Liu Y."/>
            <person name="Lai Q."/>
            <person name="Shao Z."/>
        </authorList>
    </citation>
    <scope>NUCLEOTIDE SEQUENCE [LARGE SCALE GENOMIC DNA]</scope>
    <source>
        <strain evidence="5">R22</strain>
    </source>
</reference>
<dbReference type="EMBL" id="PIQC01000001">
    <property type="protein sequence ID" value="RUO73037.1"/>
    <property type="molecule type" value="Genomic_DNA"/>
</dbReference>
<name>A0A432Z573_9GAMM</name>
<evidence type="ECO:0000313" key="5">
    <source>
        <dbReference type="Proteomes" id="UP000288058"/>
    </source>
</evidence>
<dbReference type="InterPro" id="IPR050238">
    <property type="entry name" value="DNA_Rep/Repair_Clamp_Loader"/>
</dbReference>
<dbReference type="GO" id="GO:0003887">
    <property type="term" value="F:DNA-directed DNA polymerase activity"/>
    <property type="evidence" value="ECO:0007669"/>
    <property type="project" value="UniProtKB-KW"/>
</dbReference>
<gene>
    <name evidence="4" type="ORF">CWI78_00930</name>
</gene>
<evidence type="ECO:0000256" key="3">
    <source>
        <dbReference type="ARBA" id="ARBA00049244"/>
    </source>
</evidence>
<dbReference type="GO" id="GO:0009360">
    <property type="term" value="C:DNA polymerase III complex"/>
    <property type="evidence" value="ECO:0007669"/>
    <property type="project" value="TreeGrafter"/>
</dbReference>
<dbReference type="SUPFAM" id="SSF52540">
    <property type="entry name" value="P-loop containing nucleoside triphosphate hydrolases"/>
    <property type="match status" value="1"/>
</dbReference>
<dbReference type="Gene3D" id="3.40.50.300">
    <property type="entry name" value="P-loop containing nucleotide triphosphate hydrolases"/>
    <property type="match status" value="1"/>
</dbReference>
<dbReference type="InterPro" id="IPR027417">
    <property type="entry name" value="P-loop_NTPase"/>
</dbReference>
<dbReference type="EC" id="2.7.7.7" evidence="1"/>
<evidence type="ECO:0000256" key="1">
    <source>
        <dbReference type="ARBA" id="ARBA00012417"/>
    </source>
</evidence>
<evidence type="ECO:0000256" key="2">
    <source>
        <dbReference type="ARBA" id="ARBA00022932"/>
    </source>
</evidence>
<dbReference type="PANTHER" id="PTHR11669">
    <property type="entry name" value="REPLICATION FACTOR C / DNA POLYMERASE III GAMMA-TAU SUBUNIT"/>
    <property type="match status" value="1"/>
</dbReference>
<sequence>MAFPWLREPWLRLVASAEAGRLAHAYYLQHNVEAGSTEFIQRLNQFLLCKQPGKSACGKCKSCLLYQSGNHPDTWTIDGAEVNRIGVDSVRELQRNVMQTANQSGLKVAVILQAEKMTEQAGNALLKVLEEPPSDTHWLVSTADAERLLPTLRSRMQWLSVSYPTTIQSDEQIDFAKELLIALRGQKEFPLLKDKEVALAWLDVSENLLLDWLLMSQNAATSRLRYQPLVDDLQQVSRFEWVSVAQLSEWVSECRQLRQRFQGSTGINLPLLLSFAWSRWADSFSR</sequence>
<dbReference type="RefSeq" id="WP_126779363.1">
    <property type="nucleotide sequence ID" value="NZ_PIQC01000001.1"/>
</dbReference>
<organism evidence="4 5">
    <name type="scientific">Idiomarina ramblicola</name>
    <dbReference type="NCBI Taxonomy" id="263724"/>
    <lineage>
        <taxon>Bacteria</taxon>
        <taxon>Pseudomonadati</taxon>
        <taxon>Pseudomonadota</taxon>
        <taxon>Gammaproteobacteria</taxon>
        <taxon>Alteromonadales</taxon>
        <taxon>Idiomarinaceae</taxon>
        <taxon>Idiomarina</taxon>
    </lineage>
</organism>
<dbReference type="Pfam" id="PF13177">
    <property type="entry name" value="DNA_pol3_delta2"/>
    <property type="match status" value="1"/>
</dbReference>
<evidence type="ECO:0000313" key="4">
    <source>
        <dbReference type="EMBL" id="RUO73037.1"/>
    </source>
</evidence>
<dbReference type="OrthoDB" id="9811073at2"/>
<dbReference type="AlphaFoldDB" id="A0A432Z573"/>
<comment type="catalytic activity">
    <reaction evidence="3">
        <text>DNA(n) + a 2'-deoxyribonucleoside 5'-triphosphate = DNA(n+1) + diphosphate</text>
        <dbReference type="Rhea" id="RHEA:22508"/>
        <dbReference type="Rhea" id="RHEA-COMP:17339"/>
        <dbReference type="Rhea" id="RHEA-COMP:17340"/>
        <dbReference type="ChEBI" id="CHEBI:33019"/>
        <dbReference type="ChEBI" id="CHEBI:61560"/>
        <dbReference type="ChEBI" id="CHEBI:173112"/>
        <dbReference type="EC" id="2.7.7.7"/>
    </reaction>
</comment>
<dbReference type="GO" id="GO:0006261">
    <property type="term" value="P:DNA-templated DNA replication"/>
    <property type="evidence" value="ECO:0007669"/>
    <property type="project" value="TreeGrafter"/>
</dbReference>
<dbReference type="Proteomes" id="UP000288058">
    <property type="component" value="Unassembled WGS sequence"/>
</dbReference>